<dbReference type="PROSITE" id="PS50949">
    <property type="entry name" value="HTH_GNTR"/>
    <property type="match status" value="2"/>
</dbReference>
<feature type="domain" description="HTH gntR-type" evidence="4">
    <location>
        <begin position="7"/>
        <end position="75"/>
    </location>
</feature>
<comment type="caution">
    <text evidence="5">The sequence shown here is derived from an EMBL/GenBank/DDBJ whole genome shotgun (WGS) entry which is preliminary data.</text>
</comment>
<reference evidence="5 6" key="1">
    <citation type="submission" date="2018-08" db="EMBL/GenBank/DDBJ databases">
        <title>A genome reference for cultivated species of the human gut microbiota.</title>
        <authorList>
            <person name="Zou Y."/>
            <person name="Xue W."/>
            <person name="Luo G."/>
        </authorList>
    </citation>
    <scope>NUCLEOTIDE SEQUENCE [LARGE SCALE GENOMIC DNA]</scope>
    <source>
        <strain evidence="5 6">AF14-18</strain>
    </source>
</reference>
<dbReference type="InterPro" id="IPR036390">
    <property type="entry name" value="WH_DNA-bd_sf"/>
</dbReference>
<evidence type="ECO:0000313" key="5">
    <source>
        <dbReference type="EMBL" id="RGV76708.1"/>
    </source>
</evidence>
<sequence>MGLIYDGLMYERIYEILKDRIESGVLPAGTKLPSRDNLCREFGTSAKTIRRVLSMLKENGLIETHQRKRPVVSFHQQTRRPMINLALKRVDTSITDEVLKTGVLLGYPLIENGIALCKQEDFIIPRKIVENMDINNSAEFWRLAKQFQRFFIRRNENDLSLRVMDSLGLAELRPLQDNLEIRTRFYEQMQELMRVIENRGDTDSVHFDDLSGMYGLTYGSEPAFDVPVDSAAVLGRKQLEKLLLREEVRYSAVYMDLLGLITMGRYQPGDKLPTHNELQKLYNVSVDTTLKAIQILQEWGVVKAVRSKGIFVMMDIQALKKIEMPPHLIACHVRRYLDTLDLLALTIEGVSAYAAEHISQKEIEEAMSEIKRCWNEDHRYMLTPSFLLNLIVKHTGDGSLNAIYILLRQNLGIGRSIPALRETEKTAEDYELYEQCVTALNQLYAGRQEDFSNGTAKAFRYIYDYVTEKCKNLGYYDSAMAVYDGSALWK</sequence>
<evidence type="ECO:0000259" key="4">
    <source>
        <dbReference type="PROSITE" id="PS50949"/>
    </source>
</evidence>
<dbReference type="CDD" id="cd07377">
    <property type="entry name" value="WHTH_GntR"/>
    <property type="match status" value="2"/>
</dbReference>
<evidence type="ECO:0000256" key="3">
    <source>
        <dbReference type="ARBA" id="ARBA00023163"/>
    </source>
</evidence>
<dbReference type="GO" id="GO:0003677">
    <property type="term" value="F:DNA binding"/>
    <property type="evidence" value="ECO:0007669"/>
    <property type="project" value="UniProtKB-KW"/>
</dbReference>
<dbReference type="GO" id="GO:0003700">
    <property type="term" value="F:DNA-binding transcription factor activity"/>
    <property type="evidence" value="ECO:0007669"/>
    <property type="project" value="InterPro"/>
</dbReference>
<proteinExistence type="predicted"/>
<protein>
    <submittedName>
        <fullName evidence="5">GntR family transcriptional regulator</fullName>
    </submittedName>
</protein>
<dbReference type="EMBL" id="QRZM01000003">
    <property type="protein sequence ID" value="RGV76708.1"/>
    <property type="molecule type" value="Genomic_DNA"/>
</dbReference>
<dbReference type="Pfam" id="PF00392">
    <property type="entry name" value="GntR"/>
    <property type="match status" value="2"/>
</dbReference>
<keyword evidence="3" id="KW-0804">Transcription</keyword>
<dbReference type="InterPro" id="IPR050679">
    <property type="entry name" value="Bact_HTH_transcr_reg"/>
</dbReference>
<keyword evidence="2" id="KW-0238">DNA-binding</keyword>
<name>A0A412Z9C1_9FIRM</name>
<feature type="domain" description="HTH gntR-type" evidence="4">
    <location>
        <begin position="247"/>
        <end position="315"/>
    </location>
</feature>
<evidence type="ECO:0000256" key="2">
    <source>
        <dbReference type="ARBA" id="ARBA00023125"/>
    </source>
</evidence>
<dbReference type="RefSeq" id="WP_118018355.1">
    <property type="nucleotide sequence ID" value="NZ_CAUHGS010000005.1"/>
</dbReference>
<evidence type="ECO:0000256" key="1">
    <source>
        <dbReference type="ARBA" id="ARBA00023015"/>
    </source>
</evidence>
<dbReference type="PANTHER" id="PTHR44846:SF17">
    <property type="entry name" value="GNTR-FAMILY TRANSCRIPTIONAL REGULATOR"/>
    <property type="match status" value="1"/>
</dbReference>
<dbReference type="InterPro" id="IPR036388">
    <property type="entry name" value="WH-like_DNA-bd_sf"/>
</dbReference>
<accession>A0A412Z9C1</accession>
<keyword evidence="1" id="KW-0805">Transcription regulation</keyword>
<dbReference type="PANTHER" id="PTHR44846">
    <property type="entry name" value="MANNOSYL-D-GLYCERATE TRANSPORT/METABOLISM SYSTEM REPRESSOR MNGR-RELATED"/>
    <property type="match status" value="1"/>
</dbReference>
<dbReference type="InterPro" id="IPR000524">
    <property type="entry name" value="Tscrpt_reg_HTH_GntR"/>
</dbReference>
<dbReference type="AlphaFoldDB" id="A0A412Z9C1"/>
<gene>
    <name evidence="5" type="ORF">DWW02_09090</name>
</gene>
<evidence type="ECO:0000313" key="6">
    <source>
        <dbReference type="Proteomes" id="UP000284543"/>
    </source>
</evidence>
<dbReference type="Proteomes" id="UP000284543">
    <property type="component" value="Unassembled WGS sequence"/>
</dbReference>
<organism evidence="5 6">
    <name type="scientific">Enterocloster bolteae</name>
    <dbReference type="NCBI Taxonomy" id="208479"/>
    <lineage>
        <taxon>Bacteria</taxon>
        <taxon>Bacillati</taxon>
        <taxon>Bacillota</taxon>
        <taxon>Clostridia</taxon>
        <taxon>Lachnospirales</taxon>
        <taxon>Lachnospiraceae</taxon>
        <taxon>Enterocloster</taxon>
    </lineage>
</organism>
<dbReference type="GO" id="GO:0045892">
    <property type="term" value="P:negative regulation of DNA-templated transcription"/>
    <property type="evidence" value="ECO:0007669"/>
    <property type="project" value="TreeGrafter"/>
</dbReference>
<dbReference type="Gene3D" id="1.10.10.10">
    <property type="entry name" value="Winged helix-like DNA-binding domain superfamily/Winged helix DNA-binding domain"/>
    <property type="match status" value="2"/>
</dbReference>
<dbReference type="SUPFAM" id="SSF46785">
    <property type="entry name" value="Winged helix' DNA-binding domain"/>
    <property type="match status" value="2"/>
</dbReference>
<dbReference type="SMART" id="SM00345">
    <property type="entry name" value="HTH_GNTR"/>
    <property type="match status" value="2"/>
</dbReference>